<dbReference type="STRING" id="168276.SAMN05444580_10364"/>
<sequence>MTAVATGRSYDAIEVGDVLPELAISLTRTLIVSTAIATRDFQDVHHDPELARDRGSKDVFMNILTSNGLVGRFVTDWAGPHATLRRVAIRLGAPNYPGDVMTMTGEVASKSDRQVVVNVRGVNSLGHHATGTVTVAFPDRTSTGGVA</sequence>
<evidence type="ECO:0000313" key="2">
    <source>
        <dbReference type="Proteomes" id="UP000199417"/>
    </source>
</evidence>
<evidence type="ECO:0000313" key="1">
    <source>
        <dbReference type="EMBL" id="SDD13644.1"/>
    </source>
</evidence>
<keyword evidence="2" id="KW-1185">Reference proteome</keyword>
<accession>A0A1G6SAE9</accession>
<protein>
    <submittedName>
        <fullName evidence="1">MaoC like domain-containing protein</fullName>
    </submittedName>
</protein>
<proteinExistence type="predicted"/>
<dbReference type="EMBL" id="FNAB01000003">
    <property type="protein sequence ID" value="SDD13644.1"/>
    <property type="molecule type" value="Genomic_DNA"/>
</dbReference>
<dbReference type="CDD" id="cd03455">
    <property type="entry name" value="SAV4209"/>
    <property type="match status" value="1"/>
</dbReference>
<dbReference type="Proteomes" id="UP000199417">
    <property type="component" value="Unassembled WGS sequence"/>
</dbReference>
<dbReference type="RefSeq" id="WP_072843445.1">
    <property type="nucleotide sequence ID" value="NZ_FNAB01000003.1"/>
</dbReference>
<name>A0A1G6SAE9_9NOCA</name>
<dbReference type="InterPro" id="IPR029069">
    <property type="entry name" value="HotDog_dom_sf"/>
</dbReference>
<organism evidence="1 2">
    <name type="scientific">Rhodococcus tukisamuensis</name>
    <dbReference type="NCBI Taxonomy" id="168276"/>
    <lineage>
        <taxon>Bacteria</taxon>
        <taxon>Bacillati</taxon>
        <taxon>Actinomycetota</taxon>
        <taxon>Actinomycetes</taxon>
        <taxon>Mycobacteriales</taxon>
        <taxon>Nocardiaceae</taxon>
        <taxon>Rhodococcus</taxon>
    </lineage>
</organism>
<reference evidence="1 2" key="1">
    <citation type="submission" date="2016-10" db="EMBL/GenBank/DDBJ databases">
        <authorList>
            <person name="de Groot N.N."/>
        </authorList>
    </citation>
    <scope>NUCLEOTIDE SEQUENCE [LARGE SCALE GENOMIC DNA]</scope>
    <source>
        <strain evidence="1 2">JCM 11308</strain>
    </source>
</reference>
<dbReference type="SUPFAM" id="SSF54637">
    <property type="entry name" value="Thioesterase/thiol ester dehydrase-isomerase"/>
    <property type="match status" value="1"/>
</dbReference>
<dbReference type="AlphaFoldDB" id="A0A1G6SAE9"/>
<dbReference type="Gene3D" id="3.10.129.10">
    <property type="entry name" value="Hotdog Thioesterase"/>
    <property type="match status" value="1"/>
</dbReference>
<gene>
    <name evidence="1" type="ORF">SAMN05444580_10364</name>
</gene>